<dbReference type="Pfam" id="PF07849">
    <property type="entry name" value="DUF1641"/>
    <property type="match status" value="1"/>
</dbReference>
<evidence type="ECO:0000313" key="1">
    <source>
        <dbReference type="EMBL" id="MFD0924942.1"/>
    </source>
</evidence>
<dbReference type="Proteomes" id="UP001597068">
    <property type="component" value="Unassembled WGS sequence"/>
</dbReference>
<dbReference type="EMBL" id="JBHTIL010000001">
    <property type="protein sequence ID" value="MFD0924942.1"/>
    <property type="molecule type" value="Genomic_DNA"/>
</dbReference>
<sequence>MARSLGYTPPTPPDTGARDELDDLVEALHDTGLLRALAGGARAYPTLLRTLLDAVDADTLRAGIALAGGLRDLDPTEAERLAGGIRRARSEATAAATGKPEGPVALLRRLRDPDTRRGLSAALAALSAIGGALREKG</sequence>
<dbReference type="InterPro" id="IPR012440">
    <property type="entry name" value="DUF1641"/>
</dbReference>
<reference evidence="2" key="1">
    <citation type="journal article" date="2019" name="Int. J. Syst. Evol. Microbiol.">
        <title>The Global Catalogue of Microorganisms (GCM) 10K type strain sequencing project: providing services to taxonomists for standard genome sequencing and annotation.</title>
        <authorList>
            <consortium name="The Broad Institute Genomics Platform"/>
            <consortium name="The Broad Institute Genome Sequencing Center for Infectious Disease"/>
            <person name="Wu L."/>
            <person name="Ma J."/>
        </authorList>
    </citation>
    <scope>NUCLEOTIDE SEQUENCE [LARGE SCALE GENOMIC DNA]</scope>
    <source>
        <strain evidence="2">CCUG 50873</strain>
    </source>
</reference>
<dbReference type="RefSeq" id="WP_253647072.1">
    <property type="nucleotide sequence ID" value="NZ_BAAAMO010000002.1"/>
</dbReference>
<protein>
    <submittedName>
        <fullName evidence="1">DUF1641 domain-containing protein</fullName>
    </submittedName>
</protein>
<name>A0ABW3G7W5_9NOCA</name>
<proteinExistence type="predicted"/>
<keyword evidence="2" id="KW-1185">Reference proteome</keyword>
<accession>A0ABW3G7W5</accession>
<comment type="caution">
    <text evidence="1">The sequence shown here is derived from an EMBL/GenBank/DDBJ whole genome shotgun (WGS) entry which is preliminary data.</text>
</comment>
<gene>
    <name evidence="1" type="ORF">ACFQ04_04250</name>
</gene>
<organism evidence="1 2">
    <name type="scientific">Williamsia deligens</name>
    <dbReference type="NCBI Taxonomy" id="321325"/>
    <lineage>
        <taxon>Bacteria</taxon>
        <taxon>Bacillati</taxon>
        <taxon>Actinomycetota</taxon>
        <taxon>Actinomycetes</taxon>
        <taxon>Mycobacteriales</taxon>
        <taxon>Nocardiaceae</taxon>
        <taxon>Williamsia</taxon>
    </lineage>
</organism>
<evidence type="ECO:0000313" key="2">
    <source>
        <dbReference type="Proteomes" id="UP001597068"/>
    </source>
</evidence>